<proteinExistence type="predicted"/>
<name>A0A831T8N3_9BACT</name>
<reference evidence="1" key="1">
    <citation type="journal article" date="2020" name="mSystems">
        <title>Genome- and Community-Level Interaction Insights into Carbon Utilization and Element Cycling Functions of Hydrothermarchaeota in Hydrothermal Sediment.</title>
        <authorList>
            <person name="Zhou Z."/>
            <person name="Liu Y."/>
            <person name="Xu W."/>
            <person name="Pan J."/>
            <person name="Luo Z.H."/>
            <person name="Li M."/>
        </authorList>
    </citation>
    <scope>NUCLEOTIDE SEQUENCE [LARGE SCALE GENOMIC DNA]</scope>
    <source>
        <strain evidence="1">SpSt-210</strain>
    </source>
</reference>
<comment type="caution">
    <text evidence="1">The sequence shown here is derived from an EMBL/GenBank/DDBJ whole genome shotgun (WGS) entry which is preliminary data.</text>
</comment>
<gene>
    <name evidence="1" type="ORF">ENP34_00060</name>
</gene>
<protein>
    <submittedName>
        <fullName evidence="1">Uncharacterized protein</fullName>
    </submittedName>
</protein>
<dbReference type="EMBL" id="DSIY01000002">
    <property type="protein sequence ID" value="HEG89833.1"/>
    <property type="molecule type" value="Genomic_DNA"/>
</dbReference>
<organism evidence="1">
    <name type="scientific">Thermorudis peleae</name>
    <dbReference type="NCBI Taxonomy" id="1382356"/>
    <lineage>
        <taxon>Bacteria</taxon>
        <taxon>Pseudomonadati</taxon>
        <taxon>Thermomicrobiota</taxon>
        <taxon>Thermomicrobia</taxon>
        <taxon>Thermomicrobia incertae sedis</taxon>
        <taxon>Thermorudis</taxon>
    </lineage>
</organism>
<dbReference type="AlphaFoldDB" id="A0A831T8N3"/>
<sequence length="130" mass="14399">MSTEVATRAARLARLPEEIREHLHGQKATTLLGWVERVRRLMERVEPAALLVEMDLAMFAPALVGAALRAGVADSLVVPASTVVEVAGWLSMPQETIDWLGRQPETTVRGWVDRLRCHYGLPDDAPGYTR</sequence>
<accession>A0A831T8N3</accession>
<evidence type="ECO:0000313" key="1">
    <source>
        <dbReference type="EMBL" id="HEG89833.1"/>
    </source>
</evidence>